<keyword evidence="3" id="KW-0547">Nucleotide-binding</keyword>
<dbReference type="PANTHER" id="PTHR13734:SF5">
    <property type="entry name" value="CCA TRNA NUCLEOTIDYLTRANSFERASE, MITOCHONDRIAL"/>
    <property type="match status" value="1"/>
</dbReference>
<evidence type="ECO:0000256" key="2">
    <source>
        <dbReference type="ARBA" id="ARBA00022679"/>
    </source>
</evidence>
<dbReference type="GO" id="GO:0052929">
    <property type="term" value="F:ATP:3'-cytidine-cytidine-tRNA adenylyltransferase activity"/>
    <property type="evidence" value="ECO:0007669"/>
    <property type="project" value="TreeGrafter"/>
</dbReference>
<dbReference type="eggNOG" id="KOG2159">
    <property type="taxonomic scope" value="Eukaryota"/>
</dbReference>
<dbReference type="CDD" id="cd05398">
    <property type="entry name" value="NT_ClassII-CCAase"/>
    <property type="match status" value="1"/>
</dbReference>
<dbReference type="PANTHER" id="PTHR13734">
    <property type="entry name" value="TRNA-NUCLEOTIDYLTRANSFERASE"/>
    <property type="match status" value="1"/>
</dbReference>
<keyword evidence="2 5" id="KW-0808">Transferase</keyword>
<proteinExistence type="inferred from homology"/>
<dbReference type="Gene3D" id="1.10.3090.10">
    <property type="entry name" value="cca-adding enzyme, domain 2"/>
    <property type="match status" value="1"/>
</dbReference>
<evidence type="ECO:0008006" key="10">
    <source>
        <dbReference type="Google" id="ProtNLM"/>
    </source>
</evidence>
<reference evidence="8 9" key="1">
    <citation type="journal article" date="2013" name="MBio">
        <title>Genome sequencing of the plant pathogen Taphrina deformans, the causal agent of peach leaf curl.</title>
        <authorList>
            <person name="Cisse O.H."/>
            <person name="Almeida J.M.G.C.F."/>
            <person name="Fonseca A."/>
            <person name="Kumar A.A."/>
            <person name="Salojaervi J."/>
            <person name="Overmyer K."/>
            <person name="Hauser P.M."/>
            <person name="Pagni M."/>
        </authorList>
    </citation>
    <scope>NUCLEOTIDE SEQUENCE [LARGE SCALE GENOMIC DNA]</scope>
    <source>
        <strain evidence="9">PYCC 5710 / ATCC 11124 / CBS 356.35 / IMI 108563 / JCM 9778 / NBRC 8474</strain>
    </source>
</reference>
<comment type="similarity">
    <text evidence="1 5">Belongs to the tRNA nucleotidyltransferase/poly(A) polymerase family.</text>
</comment>
<dbReference type="STRING" id="1097556.R4XH71"/>
<feature type="non-terminal residue" evidence="8">
    <location>
        <position position="270"/>
    </location>
</feature>
<evidence type="ECO:0000256" key="5">
    <source>
        <dbReference type="RuleBase" id="RU003953"/>
    </source>
</evidence>
<name>R4XH71_TAPDE</name>
<evidence type="ECO:0000256" key="1">
    <source>
        <dbReference type="ARBA" id="ARBA00007265"/>
    </source>
</evidence>
<dbReference type="GO" id="GO:0000166">
    <property type="term" value="F:nucleotide binding"/>
    <property type="evidence" value="ECO:0007669"/>
    <property type="project" value="UniProtKB-KW"/>
</dbReference>
<dbReference type="AlphaFoldDB" id="R4XH71"/>
<gene>
    <name evidence="8" type="ORF">TAPDE_004200</name>
</gene>
<keyword evidence="4 5" id="KW-0694">RNA-binding</keyword>
<evidence type="ECO:0000259" key="7">
    <source>
        <dbReference type="Pfam" id="PF12627"/>
    </source>
</evidence>
<evidence type="ECO:0000256" key="3">
    <source>
        <dbReference type="ARBA" id="ARBA00022741"/>
    </source>
</evidence>
<feature type="domain" description="Poly A polymerase head" evidence="6">
    <location>
        <begin position="38"/>
        <end position="178"/>
    </location>
</feature>
<dbReference type="Gene3D" id="3.30.460.10">
    <property type="entry name" value="Beta Polymerase, domain 2"/>
    <property type="match status" value="1"/>
</dbReference>
<dbReference type="Pfam" id="PF12627">
    <property type="entry name" value="PolyA_pol_RNAbd"/>
    <property type="match status" value="1"/>
</dbReference>
<evidence type="ECO:0000313" key="9">
    <source>
        <dbReference type="Proteomes" id="UP000013776"/>
    </source>
</evidence>
<dbReference type="Proteomes" id="UP000013776">
    <property type="component" value="Unassembled WGS sequence"/>
</dbReference>
<comment type="caution">
    <text evidence="8">The sequence shown here is derived from an EMBL/GenBank/DDBJ whole genome shotgun (WGS) entry which is preliminary data.</text>
</comment>
<protein>
    <recommendedName>
        <fullName evidence="10">Poly A polymerase head domain-containing protein</fullName>
    </recommendedName>
</protein>
<feature type="domain" description="tRNA nucleotidyltransferase/poly(A) polymerase RNA and SrmB- binding" evidence="7">
    <location>
        <begin position="206"/>
        <end position="267"/>
    </location>
</feature>
<dbReference type="SUPFAM" id="SSF81301">
    <property type="entry name" value="Nucleotidyltransferase"/>
    <property type="match status" value="1"/>
</dbReference>
<dbReference type="InterPro" id="IPR043519">
    <property type="entry name" value="NT_sf"/>
</dbReference>
<keyword evidence="9" id="KW-1185">Reference proteome</keyword>
<sequence length="270" mass="30305">MTTKSPQIILEPAEEQLTNLLREASSTAAFSDREVIVRYAGGWVRDKILRKKSHDIDIAISSISGHQFAVEFAAFLASQHPDLKTGTITKILANPEKSKHLDTATSRFLNLDLDFVQLRTESYGSPDSRTPSVVDVGTLEEDAERRDCTMNALYYNIHTLQVEDPTSHGLDDLANGLIQTPLPPEKTFLDDPLRVLRCIRFASQFDFTIEPDTFAGMATREVRDALKCKVVKERVGIEVYKMMKGINPAKAIRALHSQQLYQIVFQDAQP</sequence>
<dbReference type="SUPFAM" id="SSF81891">
    <property type="entry name" value="Poly A polymerase C-terminal region-like"/>
    <property type="match status" value="1"/>
</dbReference>
<dbReference type="GO" id="GO:0003723">
    <property type="term" value="F:RNA binding"/>
    <property type="evidence" value="ECO:0007669"/>
    <property type="project" value="UniProtKB-KW"/>
</dbReference>
<evidence type="ECO:0000313" key="8">
    <source>
        <dbReference type="EMBL" id="CCG83873.1"/>
    </source>
</evidence>
<evidence type="ECO:0000259" key="6">
    <source>
        <dbReference type="Pfam" id="PF01743"/>
    </source>
</evidence>
<dbReference type="GO" id="GO:0001680">
    <property type="term" value="P:tRNA 3'-terminal CCA addition"/>
    <property type="evidence" value="ECO:0007669"/>
    <property type="project" value="TreeGrafter"/>
</dbReference>
<dbReference type="EMBL" id="CAHR02000185">
    <property type="protein sequence ID" value="CCG83873.1"/>
    <property type="molecule type" value="Genomic_DNA"/>
</dbReference>
<accession>R4XH71</accession>
<organism evidence="8 9">
    <name type="scientific">Taphrina deformans (strain PYCC 5710 / ATCC 11124 / CBS 356.35 / IMI 108563 / JCM 9778 / NBRC 8474)</name>
    <name type="common">Peach leaf curl fungus</name>
    <name type="synonym">Lalaria deformans</name>
    <dbReference type="NCBI Taxonomy" id="1097556"/>
    <lineage>
        <taxon>Eukaryota</taxon>
        <taxon>Fungi</taxon>
        <taxon>Dikarya</taxon>
        <taxon>Ascomycota</taxon>
        <taxon>Taphrinomycotina</taxon>
        <taxon>Taphrinomycetes</taxon>
        <taxon>Taphrinales</taxon>
        <taxon>Taphrinaceae</taxon>
        <taxon>Taphrina</taxon>
    </lineage>
</organism>
<dbReference type="InterPro" id="IPR002646">
    <property type="entry name" value="PolA_pol_head_dom"/>
</dbReference>
<dbReference type="OrthoDB" id="445712at2759"/>
<evidence type="ECO:0000256" key="4">
    <source>
        <dbReference type="ARBA" id="ARBA00022884"/>
    </source>
</evidence>
<dbReference type="InterPro" id="IPR032828">
    <property type="entry name" value="PolyA_RNA-bd"/>
</dbReference>
<dbReference type="GO" id="GO:0052927">
    <property type="term" value="F:CC tRNA cytidylyltransferase activity"/>
    <property type="evidence" value="ECO:0007669"/>
    <property type="project" value="TreeGrafter"/>
</dbReference>
<dbReference type="Pfam" id="PF01743">
    <property type="entry name" value="PolyA_pol"/>
    <property type="match status" value="1"/>
</dbReference>